<keyword evidence="9" id="KW-0762">Sugar transport</keyword>
<dbReference type="PROSITE" id="PS51104">
    <property type="entry name" value="PTS_EIIC_TYPE_2"/>
    <property type="match status" value="1"/>
</dbReference>
<organism evidence="19 20">
    <name type="scientific">Enterococcus thailandicus</name>
    <dbReference type="NCBI Taxonomy" id="417368"/>
    <lineage>
        <taxon>Bacteria</taxon>
        <taxon>Bacillati</taxon>
        <taxon>Bacillota</taxon>
        <taxon>Bacilli</taxon>
        <taxon>Lactobacillales</taxon>
        <taxon>Enterococcaceae</taxon>
        <taxon>Enterococcus</taxon>
    </lineage>
</organism>
<dbReference type="InterPro" id="IPR013014">
    <property type="entry name" value="PTS_EIIC_2"/>
</dbReference>
<feature type="domain" description="PTS EIIB type-2" evidence="17">
    <location>
        <begin position="363"/>
        <end position="459"/>
    </location>
</feature>
<dbReference type="Pfam" id="PF02302">
    <property type="entry name" value="PTS_IIB"/>
    <property type="match status" value="1"/>
</dbReference>
<comment type="caution">
    <text evidence="19">The sequence shown here is derived from an EMBL/GenBank/DDBJ whole genome shotgun (WGS) entry which is preliminary data.</text>
</comment>
<evidence type="ECO:0000256" key="6">
    <source>
        <dbReference type="ARBA" id="ARBA00022448"/>
    </source>
</evidence>
<feature type="transmembrane region" description="Helical" evidence="16">
    <location>
        <begin position="216"/>
        <end position="236"/>
    </location>
</feature>
<reference evidence="19 20" key="1">
    <citation type="submission" date="2016-04" db="EMBL/GenBank/DDBJ databases">
        <title>Draft genome of an Enterococcus thailandicus strain isolated from bovine feces.</title>
        <authorList>
            <person name="Beukers A.G."/>
            <person name="Zaheer R."/>
            <person name="Goji N."/>
            <person name="Cook S.R."/>
            <person name="Amoako K."/>
            <person name="Chaves A.V."/>
            <person name="Ward M.P."/>
            <person name="Mcallister T.A."/>
        </authorList>
    </citation>
    <scope>NUCLEOTIDE SEQUENCE [LARGE SCALE GENOMIC DNA]</scope>
    <source>
        <strain evidence="19 20">F0711D 46</strain>
    </source>
</reference>
<keyword evidence="14 16" id="KW-0472">Membrane</keyword>
<comment type="subcellular location">
    <subcellularLocation>
        <location evidence="3">Cell membrane</location>
        <topology evidence="3">Multi-pass membrane protein</topology>
    </subcellularLocation>
</comment>
<evidence type="ECO:0000256" key="1">
    <source>
        <dbReference type="ARBA" id="ARBA00001655"/>
    </source>
</evidence>
<evidence type="ECO:0000256" key="12">
    <source>
        <dbReference type="ARBA" id="ARBA00022692"/>
    </source>
</evidence>
<keyword evidence="6" id="KW-0813">Transport</keyword>
<evidence type="ECO:0000256" key="8">
    <source>
        <dbReference type="ARBA" id="ARBA00022553"/>
    </source>
</evidence>
<feature type="transmembrane region" description="Helical" evidence="16">
    <location>
        <begin position="57"/>
        <end position="75"/>
    </location>
</feature>
<dbReference type="GO" id="GO:0022872">
    <property type="term" value="F:protein-N(PI)-phosphohistidine-mannitol phosphotransferase system transmembrane transporter activity"/>
    <property type="evidence" value="ECO:0007669"/>
    <property type="project" value="InterPro"/>
</dbReference>
<keyword evidence="7" id="KW-1003">Cell membrane</keyword>
<sequence length="574" mass="62886">MVENITTKSLGLRKLGHKLSQLIMPNLSIFIAWGFLSFLTPYFSGELAQRLNEVSEWMLHLLLPILIGYLGGKITGNQRGAIVGAIATLGIIVGSTAPQIVGAMIMGTLAGKVYDFFENKVKEQFTIGYEMLIHNLLVGIIGGVCCLLGMIVITPLISSVSQMISQAILWLTEMKMLTLAHVLLEPLKVLFFNNIINHGILTPLGIEFTQQENSSILFLMEANPGPGIGVLLAILFQGRRETKTNAGSALMIQAIGGIHEIYFPFVLIKPKLVLAVILGGASGTFLFQLLHVGLSAPVSPGSLIVILTNTPTNQLLAVSFGILVSILVTFSCALFLLRKEAVNVEQEKSNDEEREEMQLAKNKKIIFACDSGMGSSAMGAALLKKQLQVANLPASVDYASIYQVKDQPDQLIIVQSELTVLAQQQAPNSQILSLDHFLEVENSLPKIKSFLLTTTHMEKSAEIAIEMDRNETEKVVFLYAENIRGSQTMGMTILAQLAKKQGRSLSISKLPIEQLVGEKETIYVATTAFFHKYPQLAELSKIVLVEHFVLTTTYEQWMKGGVEHVLVHKGKTID</sequence>
<dbReference type="SUPFAM" id="SSF52794">
    <property type="entry name" value="PTS system IIB component-like"/>
    <property type="match status" value="1"/>
</dbReference>
<feature type="transmembrane region" description="Helical" evidence="16">
    <location>
        <begin position="177"/>
        <end position="196"/>
    </location>
</feature>
<evidence type="ECO:0000256" key="9">
    <source>
        <dbReference type="ARBA" id="ARBA00022597"/>
    </source>
</evidence>
<evidence type="ECO:0000313" key="20">
    <source>
        <dbReference type="Proteomes" id="UP000078516"/>
    </source>
</evidence>
<dbReference type="EC" id="2.7.1.197" evidence="4"/>
<feature type="transmembrane region" description="Helical" evidence="16">
    <location>
        <begin position="314"/>
        <end position="337"/>
    </location>
</feature>
<dbReference type="InterPro" id="IPR029503">
    <property type="entry name" value="PTS_EIIB_mannitol"/>
</dbReference>
<evidence type="ECO:0000256" key="14">
    <source>
        <dbReference type="ARBA" id="ARBA00023136"/>
    </source>
</evidence>
<dbReference type="AlphaFoldDB" id="A0A179EQE6"/>
<dbReference type="GO" id="GO:0005886">
    <property type="term" value="C:plasma membrane"/>
    <property type="evidence" value="ECO:0007669"/>
    <property type="project" value="UniProtKB-SubCell"/>
</dbReference>
<evidence type="ECO:0000256" key="11">
    <source>
        <dbReference type="ARBA" id="ARBA00022683"/>
    </source>
</evidence>
<gene>
    <name evidence="19" type="ORF">A6E74_08175</name>
</gene>
<evidence type="ECO:0000259" key="17">
    <source>
        <dbReference type="PROSITE" id="PS51099"/>
    </source>
</evidence>
<dbReference type="InterPro" id="IPR013011">
    <property type="entry name" value="PTS_EIIB_2"/>
</dbReference>
<evidence type="ECO:0000259" key="18">
    <source>
        <dbReference type="PROSITE" id="PS51104"/>
    </source>
</evidence>
<dbReference type="InterPro" id="IPR050893">
    <property type="entry name" value="Sugar_PTS"/>
</dbReference>
<comment type="catalytic activity">
    <reaction evidence="1">
        <text>D-mannitol(out) + N(pros)-phospho-L-histidyl-[protein] = D-mannitol 1-phosphate(in) + L-histidyl-[protein]</text>
        <dbReference type="Rhea" id="RHEA:33363"/>
        <dbReference type="Rhea" id="RHEA-COMP:9745"/>
        <dbReference type="Rhea" id="RHEA-COMP:9746"/>
        <dbReference type="ChEBI" id="CHEBI:16899"/>
        <dbReference type="ChEBI" id="CHEBI:29979"/>
        <dbReference type="ChEBI" id="CHEBI:61381"/>
        <dbReference type="ChEBI" id="CHEBI:64837"/>
        <dbReference type="EC" id="2.7.1.197"/>
    </reaction>
</comment>
<feature type="transmembrane region" description="Helical" evidence="16">
    <location>
        <begin position="22"/>
        <end position="45"/>
    </location>
</feature>
<dbReference type="InterPro" id="IPR003501">
    <property type="entry name" value="PTS_EIIB_2/3"/>
</dbReference>
<dbReference type="InterPro" id="IPR003352">
    <property type="entry name" value="PTS_EIIC"/>
</dbReference>
<dbReference type="PROSITE" id="PS51099">
    <property type="entry name" value="PTS_EIIB_TYPE_2"/>
    <property type="match status" value="1"/>
</dbReference>
<evidence type="ECO:0000313" key="19">
    <source>
        <dbReference type="EMBL" id="OAQ55461.1"/>
    </source>
</evidence>
<evidence type="ECO:0000256" key="16">
    <source>
        <dbReference type="SAM" id="Phobius"/>
    </source>
</evidence>
<evidence type="ECO:0000256" key="2">
    <source>
        <dbReference type="ARBA" id="ARBA00002434"/>
    </source>
</evidence>
<dbReference type="Proteomes" id="UP000078516">
    <property type="component" value="Unassembled WGS sequence"/>
</dbReference>
<evidence type="ECO:0000256" key="15">
    <source>
        <dbReference type="ARBA" id="ARBA00033349"/>
    </source>
</evidence>
<evidence type="ECO:0000256" key="13">
    <source>
        <dbReference type="ARBA" id="ARBA00022989"/>
    </source>
</evidence>
<evidence type="ECO:0000256" key="4">
    <source>
        <dbReference type="ARBA" id="ARBA00011909"/>
    </source>
</evidence>
<evidence type="ECO:0000256" key="7">
    <source>
        <dbReference type="ARBA" id="ARBA00022475"/>
    </source>
</evidence>
<keyword evidence="20" id="KW-1185">Reference proteome</keyword>
<feature type="domain" description="PTS EIIC type-2" evidence="18">
    <location>
        <begin position="15"/>
        <end position="330"/>
    </location>
</feature>
<feature type="transmembrane region" description="Helical" evidence="16">
    <location>
        <begin position="131"/>
        <end position="157"/>
    </location>
</feature>
<dbReference type="PANTHER" id="PTHR30181:SF2">
    <property type="entry name" value="PTS SYSTEM MANNITOL-SPECIFIC EIICBA COMPONENT"/>
    <property type="match status" value="1"/>
</dbReference>
<dbReference type="GO" id="GO:0090563">
    <property type="term" value="F:protein-phosphocysteine-sugar phosphotransferase activity"/>
    <property type="evidence" value="ECO:0007669"/>
    <property type="project" value="TreeGrafter"/>
</dbReference>
<dbReference type="Pfam" id="PF02378">
    <property type="entry name" value="PTS_EIIC"/>
    <property type="match status" value="1"/>
</dbReference>
<dbReference type="Gene3D" id="3.40.50.2300">
    <property type="match status" value="2"/>
</dbReference>
<evidence type="ECO:0000256" key="5">
    <source>
        <dbReference type="ARBA" id="ARBA00021825"/>
    </source>
</evidence>
<keyword evidence="11" id="KW-0598">Phosphotransferase system</keyword>
<keyword evidence="8" id="KW-0597">Phosphoprotein</keyword>
<dbReference type="CDD" id="cd05567">
    <property type="entry name" value="PTS_IIB_mannitol"/>
    <property type="match status" value="1"/>
</dbReference>
<proteinExistence type="predicted"/>
<evidence type="ECO:0000256" key="10">
    <source>
        <dbReference type="ARBA" id="ARBA00022679"/>
    </source>
</evidence>
<keyword evidence="13 16" id="KW-1133">Transmembrane helix</keyword>
<keyword evidence="10" id="KW-0808">Transferase</keyword>
<dbReference type="InterPro" id="IPR036095">
    <property type="entry name" value="PTS_EIIB-like_sf"/>
</dbReference>
<feature type="transmembrane region" description="Helical" evidence="16">
    <location>
        <begin position="82"/>
        <end position="111"/>
    </location>
</feature>
<feature type="transmembrane region" description="Helical" evidence="16">
    <location>
        <begin position="272"/>
        <end position="294"/>
    </location>
</feature>
<keyword evidence="12 16" id="KW-0812">Transmembrane</keyword>
<dbReference type="EMBL" id="LWMN01000013">
    <property type="protein sequence ID" value="OAQ55461.1"/>
    <property type="molecule type" value="Genomic_DNA"/>
</dbReference>
<accession>A0A179EQE6</accession>
<comment type="function">
    <text evidence="2">The phosphoenolpyruvate-dependent sugar phosphotransferase system (sugar PTS), a major carbohydrate active transport system, catalyzes the phosphorylation of incoming sugar substrates concomitantly with their translocation across the cell membrane. The enzyme II CmtAB PTS system is involved in D-mannitol transport.</text>
</comment>
<protein>
    <recommendedName>
        <fullName evidence="5">PTS system mannitol-specific EIICB component</fullName>
        <ecNumber evidence="4">2.7.1.197</ecNumber>
    </recommendedName>
    <alternativeName>
        <fullName evidence="15">EIICB-Mtl</fullName>
    </alternativeName>
</protein>
<evidence type="ECO:0000256" key="3">
    <source>
        <dbReference type="ARBA" id="ARBA00004651"/>
    </source>
</evidence>
<name>A0A179EQE6_ENTTH</name>
<dbReference type="GO" id="GO:0009401">
    <property type="term" value="P:phosphoenolpyruvate-dependent sugar phosphotransferase system"/>
    <property type="evidence" value="ECO:0007669"/>
    <property type="project" value="UniProtKB-KW"/>
</dbReference>
<dbReference type="PANTHER" id="PTHR30181">
    <property type="entry name" value="MANNITOL PERMEASE IIC COMPONENT"/>
    <property type="match status" value="1"/>
</dbReference>